<feature type="region of interest" description="Disordered" evidence="1">
    <location>
        <begin position="332"/>
        <end position="351"/>
    </location>
</feature>
<proteinExistence type="predicted"/>
<feature type="region of interest" description="Disordered" evidence="1">
    <location>
        <begin position="143"/>
        <end position="170"/>
    </location>
</feature>
<organism evidence="2 3">
    <name type="scientific">Cylicostephanus goldi</name>
    <name type="common">Nematode worm</name>
    <dbReference type="NCBI Taxonomy" id="71465"/>
    <lineage>
        <taxon>Eukaryota</taxon>
        <taxon>Metazoa</taxon>
        <taxon>Ecdysozoa</taxon>
        <taxon>Nematoda</taxon>
        <taxon>Chromadorea</taxon>
        <taxon>Rhabditida</taxon>
        <taxon>Rhabditina</taxon>
        <taxon>Rhabditomorpha</taxon>
        <taxon>Strongyloidea</taxon>
        <taxon>Strongylidae</taxon>
        <taxon>Cylicostephanus</taxon>
    </lineage>
</organism>
<dbReference type="EMBL" id="UYRV01106643">
    <property type="protein sequence ID" value="VDN22620.1"/>
    <property type="molecule type" value="Genomic_DNA"/>
</dbReference>
<gene>
    <name evidence="2" type="ORF">CGOC_LOCUS9349</name>
</gene>
<reference evidence="2 3" key="1">
    <citation type="submission" date="2018-11" db="EMBL/GenBank/DDBJ databases">
        <authorList>
            <consortium name="Pathogen Informatics"/>
        </authorList>
    </citation>
    <scope>NUCLEOTIDE SEQUENCE [LARGE SCALE GENOMIC DNA]</scope>
</reference>
<dbReference type="Proteomes" id="UP000271889">
    <property type="component" value="Unassembled WGS sequence"/>
</dbReference>
<feature type="region of interest" description="Disordered" evidence="1">
    <location>
        <begin position="26"/>
        <end position="46"/>
    </location>
</feature>
<evidence type="ECO:0000256" key="1">
    <source>
        <dbReference type="SAM" id="MobiDB-lite"/>
    </source>
</evidence>
<protein>
    <submittedName>
        <fullName evidence="2">Uncharacterized protein</fullName>
    </submittedName>
</protein>
<dbReference type="OrthoDB" id="5855801at2759"/>
<dbReference type="AlphaFoldDB" id="A0A3P7M8Z1"/>
<name>A0A3P7M8Z1_CYLGO</name>
<keyword evidence="3" id="KW-1185">Reference proteome</keyword>
<evidence type="ECO:0000313" key="2">
    <source>
        <dbReference type="EMBL" id="VDN22620.1"/>
    </source>
</evidence>
<evidence type="ECO:0000313" key="3">
    <source>
        <dbReference type="Proteomes" id="UP000271889"/>
    </source>
</evidence>
<sequence length="382" mass="42019">MVRVRACSTVRGYKCAGHNKEFQSCDSSLLRTPQRPAGSDVDVVDPYSEDRRLAMKQLYQDYEVEVPEAEKGPTPTKIRPASPVEPREPIVIAQYARRYPQPPGNEGLHVIPPGSGKSVELLHDTNERAPVGEVLLTTTEPIFSSTTSPTTTSTTVTETTPTTTAERTTTTEPFKPFTEPVLYYASTDEPPSSVEAALPERVEPQLPNNQDPNISVSFGREQLSIQGLDEQFQEDEEAETDMSVDEFLSPFTDTASSTFTPFTTTESQTTTTTIVTTTVPPPVPLQQVLGISRQKPQMAANIKPTSFVVSAVQVPVKNVVAASEPINLVPNSPSSEYEKESLRGKQSRRQRLKKLNRRAKLRPLTVATHSGGHFIQVKTVKL</sequence>
<accession>A0A3P7M8Z1</accession>